<feature type="compositionally biased region" description="Basic residues" evidence="1">
    <location>
        <begin position="340"/>
        <end position="354"/>
    </location>
</feature>
<feature type="compositionally biased region" description="Polar residues" evidence="1">
    <location>
        <begin position="321"/>
        <end position="337"/>
    </location>
</feature>
<proteinExistence type="predicted"/>
<gene>
    <name evidence="3" type="primary">gtf2e2_0</name>
    <name evidence="3" type="ORF">CFP56_041306</name>
</gene>
<dbReference type="GO" id="GO:0001097">
    <property type="term" value="F:TFIIH-class transcription factor complex binding"/>
    <property type="evidence" value="ECO:0007669"/>
    <property type="project" value="TreeGrafter"/>
</dbReference>
<keyword evidence="4" id="KW-1185">Reference proteome</keyword>
<evidence type="ECO:0000256" key="1">
    <source>
        <dbReference type="SAM" id="MobiDB-lite"/>
    </source>
</evidence>
<evidence type="ECO:0000259" key="2">
    <source>
        <dbReference type="Pfam" id="PF18121"/>
    </source>
</evidence>
<organism evidence="3 4">
    <name type="scientific">Quercus suber</name>
    <name type="common">Cork oak</name>
    <dbReference type="NCBI Taxonomy" id="58331"/>
    <lineage>
        <taxon>Eukaryota</taxon>
        <taxon>Viridiplantae</taxon>
        <taxon>Streptophyta</taxon>
        <taxon>Embryophyta</taxon>
        <taxon>Tracheophyta</taxon>
        <taxon>Spermatophyta</taxon>
        <taxon>Magnoliopsida</taxon>
        <taxon>eudicotyledons</taxon>
        <taxon>Gunneridae</taxon>
        <taxon>Pentapetalae</taxon>
        <taxon>rosids</taxon>
        <taxon>fabids</taxon>
        <taxon>Fagales</taxon>
        <taxon>Fagaceae</taxon>
        <taxon>Quercus</taxon>
    </lineage>
</organism>
<dbReference type="AlphaFoldDB" id="A0AAW0LKS2"/>
<dbReference type="GO" id="GO:0006367">
    <property type="term" value="P:transcription initiation at RNA polymerase II promoter"/>
    <property type="evidence" value="ECO:0007669"/>
    <property type="project" value="InterPro"/>
</dbReference>
<dbReference type="Proteomes" id="UP000237347">
    <property type="component" value="Unassembled WGS sequence"/>
</dbReference>
<dbReference type="Pfam" id="PF18121">
    <property type="entry name" value="TFA2_Winged_2"/>
    <property type="match status" value="2"/>
</dbReference>
<name>A0AAW0LKS2_QUESU</name>
<dbReference type="PANTHER" id="PTHR12716:SF8">
    <property type="entry name" value="TRANSCRIPTION INITIATION FACTOR IIE SUBUNIT BETA"/>
    <property type="match status" value="1"/>
</dbReference>
<feature type="region of interest" description="Disordered" evidence="1">
    <location>
        <begin position="314"/>
        <end position="355"/>
    </location>
</feature>
<feature type="domain" description="TFA2 Winged helix" evidence="2">
    <location>
        <begin position="101"/>
        <end position="134"/>
    </location>
</feature>
<dbReference type="PANTHER" id="PTHR12716">
    <property type="entry name" value="TRANSCRIPTION INITIATION FACTOR IIE, BETA SUBUNIT"/>
    <property type="match status" value="1"/>
</dbReference>
<protein>
    <submittedName>
        <fullName evidence="3">General transcription factor iie subunit 2</fullName>
    </submittedName>
</protein>
<dbReference type="EMBL" id="PKMF04000084">
    <property type="protein sequence ID" value="KAK7851671.1"/>
    <property type="molecule type" value="Genomic_DNA"/>
</dbReference>
<reference evidence="3 4" key="1">
    <citation type="journal article" date="2018" name="Sci. Data">
        <title>The draft genome sequence of cork oak.</title>
        <authorList>
            <person name="Ramos A.M."/>
            <person name="Usie A."/>
            <person name="Barbosa P."/>
            <person name="Barros P.M."/>
            <person name="Capote T."/>
            <person name="Chaves I."/>
            <person name="Simoes F."/>
            <person name="Abreu I."/>
            <person name="Carrasquinho I."/>
            <person name="Faro C."/>
            <person name="Guimaraes J.B."/>
            <person name="Mendonca D."/>
            <person name="Nobrega F."/>
            <person name="Rodrigues L."/>
            <person name="Saibo N.J.M."/>
            <person name="Varela M.C."/>
            <person name="Egas C."/>
            <person name="Matos J."/>
            <person name="Miguel C.M."/>
            <person name="Oliveira M.M."/>
            <person name="Ricardo C.P."/>
            <person name="Goncalves S."/>
        </authorList>
    </citation>
    <scope>NUCLEOTIDE SEQUENCE [LARGE SCALE GENOMIC DNA]</scope>
    <source>
        <strain evidence="4">cv. HL8</strain>
    </source>
</reference>
<evidence type="ECO:0000313" key="3">
    <source>
        <dbReference type="EMBL" id="KAK7851671.1"/>
    </source>
</evidence>
<dbReference type="InterPro" id="IPR040501">
    <property type="entry name" value="TFA2_Winged_2"/>
</dbReference>
<dbReference type="InterPro" id="IPR016656">
    <property type="entry name" value="TFIIE-bsu"/>
</dbReference>
<feature type="domain" description="TFA2 Winged helix" evidence="2">
    <location>
        <begin position="235"/>
        <end position="292"/>
    </location>
</feature>
<dbReference type="GO" id="GO:0005673">
    <property type="term" value="C:transcription factor TFIIE complex"/>
    <property type="evidence" value="ECO:0007669"/>
    <property type="project" value="InterPro"/>
</dbReference>
<comment type="caution">
    <text evidence="3">The sequence shown here is derived from an EMBL/GenBank/DDBJ whole genome shotgun (WGS) entry which is preliminary data.</text>
</comment>
<sequence length="371" mass="42202">MALQEKLDRFKKQQEKCQSTLTSIAASNKAATHKSMPVPAAPSVARAPAPATRQAFTPEQINEVTYVDINANKAVFDSLRNNLKVNYDGKRFSYKSKHDLRDKEQLLYLIRKFVWGIAVIDLKDAYPTVMEDLQMALQEKLDRFKKQQEKCQSTLTSIAASNKAETHKSMPVPAAPSVARAPAPATRQAFTPEQINEVTYVDINANKAVFDSLRNNLKVNYDGKRFSYKSKHDLRDKEQLLYLIRKFVWGIAVIDLKDAYPTVMEDLQALKAAGQIWLLSNFDSQEDIAYPNDPRLFLGIELPRDMIDIERDLQKNGMKPATNTAQRRASSEVQGMSSKPKPKKKKHEITKRTKLTNAHLPELFRHLDKKS</sequence>
<evidence type="ECO:0000313" key="4">
    <source>
        <dbReference type="Proteomes" id="UP000237347"/>
    </source>
</evidence>
<accession>A0AAW0LKS2</accession>